<evidence type="ECO:0000313" key="2">
    <source>
        <dbReference type="Proteomes" id="UP000576603"/>
    </source>
</evidence>
<dbReference type="EMBL" id="JACHNL010000002">
    <property type="protein sequence ID" value="MBB4722665.1"/>
    <property type="molecule type" value="Genomic_DNA"/>
</dbReference>
<gene>
    <name evidence="1" type="ORF">FHY32_000983</name>
</gene>
<reference evidence="1 2" key="1">
    <citation type="submission" date="2020-08" db="EMBL/GenBank/DDBJ databases">
        <title>Studying the diversity of plant-associated saprophytic bacteria and their role in host health and plant-pathogen interactions.</title>
        <authorList>
            <person name="Potnis N."/>
        </authorList>
    </citation>
    <scope>NUCLEOTIDE SEQUENCE [LARGE SCALE GENOMIC DNA]</scope>
    <source>
        <strain evidence="1 2">CFBP 7922</strain>
    </source>
</reference>
<evidence type="ECO:0000313" key="1">
    <source>
        <dbReference type="EMBL" id="MBB4722665.1"/>
    </source>
</evidence>
<name>A0AAW3U1R0_XANEU</name>
<dbReference type="Proteomes" id="UP000576603">
    <property type="component" value="Unassembled WGS sequence"/>
</dbReference>
<dbReference type="AlphaFoldDB" id="A0AAW3U1R0"/>
<sequence length="65" mass="7357">MTRHKEAHHRRVQAGMGRPARRAQYTCLRVVGRWVLRHHGLAVGIYPTLGALVAARIEHEGRTHG</sequence>
<protein>
    <submittedName>
        <fullName evidence="1">Uncharacterized protein</fullName>
    </submittedName>
</protein>
<comment type="caution">
    <text evidence="1">The sequence shown here is derived from an EMBL/GenBank/DDBJ whole genome shotgun (WGS) entry which is preliminary data.</text>
</comment>
<proteinExistence type="predicted"/>
<accession>A0AAW3U1R0</accession>
<organism evidence="1 2">
    <name type="scientific">Xanthomonas euvesicatoria</name>
    <dbReference type="NCBI Taxonomy" id="456327"/>
    <lineage>
        <taxon>Bacteria</taxon>
        <taxon>Pseudomonadati</taxon>
        <taxon>Pseudomonadota</taxon>
        <taxon>Gammaproteobacteria</taxon>
        <taxon>Lysobacterales</taxon>
        <taxon>Lysobacteraceae</taxon>
        <taxon>Xanthomonas</taxon>
    </lineage>
</organism>